<dbReference type="Proteomes" id="UP001152795">
    <property type="component" value="Unassembled WGS sequence"/>
</dbReference>
<keyword evidence="2" id="KW-0853">WD repeat</keyword>
<dbReference type="GO" id="GO:0005930">
    <property type="term" value="C:axoneme"/>
    <property type="evidence" value="ECO:0007669"/>
    <property type="project" value="TreeGrafter"/>
</dbReference>
<name>A0A6S7GYB7_PARCT</name>
<dbReference type="OrthoDB" id="10258787at2759"/>
<dbReference type="GO" id="GO:0030991">
    <property type="term" value="C:intraciliary transport particle A"/>
    <property type="evidence" value="ECO:0007669"/>
    <property type="project" value="TreeGrafter"/>
</dbReference>
<evidence type="ECO:0000256" key="5">
    <source>
        <dbReference type="ARBA" id="ARBA00023273"/>
    </source>
</evidence>
<keyword evidence="4" id="KW-0969">Cilium</keyword>
<keyword evidence="5" id="KW-0966">Cell projection</keyword>
<evidence type="ECO:0000313" key="8">
    <source>
        <dbReference type="Proteomes" id="UP001152795"/>
    </source>
</evidence>
<comment type="subcellular location">
    <subcellularLocation>
        <location evidence="1">Cell projection</location>
        <location evidence="1">Cilium</location>
    </subcellularLocation>
</comment>
<reference evidence="7" key="1">
    <citation type="submission" date="2020-04" db="EMBL/GenBank/DDBJ databases">
        <authorList>
            <person name="Alioto T."/>
            <person name="Alioto T."/>
            <person name="Gomez Garrido J."/>
        </authorList>
    </citation>
    <scope>NUCLEOTIDE SEQUENCE</scope>
    <source>
        <strain evidence="7">A484AB</strain>
    </source>
</reference>
<evidence type="ECO:0000313" key="7">
    <source>
        <dbReference type="EMBL" id="CAB3995146.1"/>
    </source>
</evidence>
<dbReference type="GO" id="GO:0036064">
    <property type="term" value="C:ciliary basal body"/>
    <property type="evidence" value="ECO:0007669"/>
    <property type="project" value="TreeGrafter"/>
</dbReference>
<evidence type="ECO:0000256" key="1">
    <source>
        <dbReference type="ARBA" id="ARBA00004138"/>
    </source>
</evidence>
<evidence type="ECO:0000259" key="6">
    <source>
        <dbReference type="Pfam" id="PF24762"/>
    </source>
</evidence>
<dbReference type="AlphaFoldDB" id="A0A6S7GYB7"/>
<accession>A0A6S7GYB7</accession>
<protein>
    <submittedName>
        <fullName evidence="7">Intraflagellar transport 140 homolog</fullName>
    </submittedName>
</protein>
<evidence type="ECO:0000256" key="2">
    <source>
        <dbReference type="ARBA" id="ARBA00022574"/>
    </source>
</evidence>
<evidence type="ECO:0000256" key="4">
    <source>
        <dbReference type="ARBA" id="ARBA00023069"/>
    </source>
</evidence>
<keyword evidence="8" id="KW-1185">Reference proteome</keyword>
<dbReference type="EMBL" id="CACRXK020002609">
    <property type="protein sequence ID" value="CAB3995146.1"/>
    <property type="molecule type" value="Genomic_DNA"/>
</dbReference>
<gene>
    <name evidence="7" type="ORF">PACLA_8A080843</name>
</gene>
<dbReference type="PANTHER" id="PTHR15722:SF7">
    <property type="entry name" value="INTRAFLAGELLAR TRANSPORT PROTEIN 140 HOMOLOG"/>
    <property type="match status" value="1"/>
</dbReference>
<sequence>MARMCVKTKRLDVASVCLGNMKSARAARALRKAMKEPEHDARVAILAVQLDMLDEAERLYKSCKRYDLLNKFYQARNEWTKAIEVAELHDRVHLRTTYYNFAKFLETSGNIQGAIANYEKSDTFRFEVPRMLLDNPNQLENYIMKTKDKSLRKWWAQYMESNSEMDVALKYYEAANDILSLVRVYCFCGNIEKAAEICNETGDRAASYHLARQFENQDNIKDAIHFYTRAQCFSNAIRLAKNNGCNLRRPSVAVNYGAENKGQHEFLFFLALAKTVVISTWNQYYKSQSIMGKCEILEKQHPAVASFLENRVREESSNVPSKAMYENICQYVAKLEEVSTFSTNTLQKCDTEMAKCSPAGVPKKGYKDELDFLSKNIRSRLIEIDTSIKEKANMLVSAWMHPERSMGIQLCTKVQSRKEKVENQVCPYVQVKPRMVIIKQLH</sequence>
<dbReference type="InterPro" id="IPR056168">
    <property type="entry name" value="TPR_IF140/IFT172/WDR19"/>
</dbReference>
<proteinExistence type="predicted"/>
<dbReference type="Pfam" id="PF24762">
    <property type="entry name" value="TPR_IF140-IFT172"/>
    <property type="match status" value="1"/>
</dbReference>
<dbReference type="GO" id="GO:0035721">
    <property type="term" value="P:intraciliary retrograde transport"/>
    <property type="evidence" value="ECO:0007669"/>
    <property type="project" value="TreeGrafter"/>
</dbReference>
<comment type="caution">
    <text evidence="7">The sequence shown here is derived from an EMBL/GenBank/DDBJ whole genome shotgun (WGS) entry which is preliminary data.</text>
</comment>
<dbReference type="SUPFAM" id="SSF48452">
    <property type="entry name" value="TPR-like"/>
    <property type="match status" value="1"/>
</dbReference>
<feature type="domain" description="IF140/IFT172/WDR19 TPR" evidence="6">
    <location>
        <begin position="1"/>
        <end position="248"/>
    </location>
</feature>
<evidence type="ECO:0000256" key="3">
    <source>
        <dbReference type="ARBA" id="ARBA00022737"/>
    </source>
</evidence>
<organism evidence="7 8">
    <name type="scientific">Paramuricea clavata</name>
    <name type="common">Red gorgonian</name>
    <name type="synonym">Violescent sea-whip</name>
    <dbReference type="NCBI Taxonomy" id="317549"/>
    <lineage>
        <taxon>Eukaryota</taxon>
        <taxon>Metazoa</taxon>
        <taxon>Cnidaria</taxon>
        <taxon>Anthozoa</taxon>
        <taxon>Octocorallia</taxon>
        <taxon>Malacalcyonacea</taxon>
        <taxon>Plexauridae</taxon>
        <taxon>Paramuricea</taxon>
    </lineage>
</organism>
<keyword evidence="3" id="KW-0677">Repeat</keyword>
<dbReference type="PANTHER" id="PTHR15722">
    <property type="entry name" value="IFT140/172-RELATED"/>
    <property type="match status" value="1"/>
</dbReference>
<dbReference type="InterPro" id="IPR011990">
    <property type="entry name" value="TPR-like_helical_dom_sf"/>
</dbReference>
<dbReference type="Gene3D" id="1.25.40.10">
    <property type="entry name" value="Tetratricopeptide repeat domain"/>
    <property type="match status" value="1"/>
</dbReference>